<dbReference type="Pfam" id="PF07992">
    <property type="entry name" value="Pyr_redox_2"/>
    <property type="match status" value="1"/>
</dbReference>
<evidence type="ECO:0000256" key="1">
    <source>
        <dbReference type="ARBA" id="ARBA00006442"/>
    </source>
</evidence>
<feature type="domain" description="FAD/NAD(P)-binding" evidence="5">
    <location>
        <begin position="4"/>
        <end position="283"/>
    </location>
</feature>
<keyword evidence="4" id="KW-0560">Oxidoreductase</keyword>
<keyword evidence="7" id="KW-1185">Reference proteome</keyword>
<gene>
    <name evidence="6" type="ORF">D8S82_00795</name>
</gene>
<accession>A0A544W8N3</accession>
<dbReference type="AlphaFoldDB" id="A0A544W8N3"/>
<evidence type="ECO:0000256" key="4">
    <source>
        <dbReference type="ARBA" id="ARBA00023002"/>
    </source>
</evidence>
<dbReference type="Gene3D" id="3.50.50.100">
    <property type="match status" value="1"/>
</dbReference>
<dbReference type="GO" id="GO:0050660">
    <property type="term" value="F:flavin adenine dinucleotide binding"/>
    <property type="evidence" value="ECO:0007669"/>
    <property type="project" value="TreeGrafter"/>
</dbReference>
<evidence type="ECO:0000256" key="3">
    <source>
        <dbReference type="ARBA" id="ARBA00022827"/>
    </source>
</evidence>
<proteinExistence type="inferred from homology"/>
<dbReference type="PANTHER" id="PTHR43735">
    <property type="entry name" value="APOPTOSIS-INDUCING FACTOR 1"/>
    <property type="match status" value="1"/>
</dbReference>
<name>A0A544W8N3_9MYCO</name>
<sequence length="368" mass="40336">MPRVLIAGMGDVGILTAIHLSRHVSVVGVSAKPELVTGQELGVRLARPDDWARDNRVAFERYRRLDGVRRVHGSLTGLDLDAREVTVRLSDGSLAAEAYDVLVVSTGVTNGFWRNPDVQSREEIDAAIQSHHRTVADARSVIVIGGGAAAVSAAANLRIRWPHKVIDLYYPGDRALPQHHPRAWEQVRGRLVDIGVGLHPGHRAVVPDGFTCDEITHQPVQWSTGQPAGEADAVVWAVGRVRPNTGWLPASLLDENGFVKVGPTLQTPARPELFAIGDVAATDPLRSSARNRADRLLAKNIRAYLAGRPLKDYRPSDFRWGSVLGVQDDGLLFFASDGRTIQIPAWAIHRVLLPWVVRRGFYRGVRNA</sequence>
<evidence type="ECO:0000256" key="2">
    <source>
        <dbReference type="ARBA" id="ARBA00022630"/>
    </source>
</evidence>
<dbReference type="InterPro" id="IPR023753">
    <property type="entry name" value="FAD/NAD-binding_dom"/>
</dbReference>
<dbReference type="SUPFAM" id="SSF51905">
    <property type="entry name" value="FAD/NAD(P)-binding domain"/>
    <property type="match status" value="2"/>
</dbReference>
<evidence type="ECO:0000313" key="6">
    <source>
        <dbReference type="EMBL" id="TQR88576.1"/>
    </source>
</evidence>
<evidence type="ECO:0000259" key="5">
    <source>
        <dbReference type="Pfam" id="PF07992"/>
    </source>
</evidence>
<reference evidence="6 7" key="1">
    <citation type="submission" date="2018-10" db="EMBL/GenBank/DDBJ databases">
        <title>Draft genome of Mycobacterium hodleri strain B.</title>
        <authorList>
            <person name="Amande T.J."/>
            <person name="Mcgenity T.J."/>
        </authorList>
    </citation>
    <scope>NUCLEOTIDE SEQUENCE [LARGE SCALE GENOMIC DNA]</scope>
    <source>
        <strain evidence="6 7">B</strain>
    </source>
</reference>
<keyword evidence="3" id="KW-0274">FAD</keyword>
<protein>
    <submittedName>
        <fullName evidence="6">Pyridine nucleotide-disulfide oxidoreductase</fullName>
    </submittedName>
</protein>
<dbReference type="EMBL" id="VIFX01000001">
    <property type="protein sequence ID" value="TQR88576.1"/>
    <property type="molecule type" value="Genomic_DNA"/>
</dbReference>
<dbReference type="RefSeq" id="WP_142549909.1">
    <property type="nucleotide sequence ID" value="NZ_VIFX01000001.1"/>
</dbReference>
<dbReference type="Proteomes" id="UP000315759">
    <property type="component" value="Unassembled WGS sequence"/>
</dbReference>
<comment type="caution">
    <text evidence="6">The sequence shown here is derived from an EMBL/GenBank/DDBJ whole genome shotgun (WGS) entry which is preliminary data.</text>
</comment>
<organism evidence="6 7">
    <name type="scientific">Mycolicibacterium hodleri</name>
    <dbReference type="NCBI Taxonomy" id="49897"/>
    <lineage>
        <taxon>Bacteria</taxon>
        <taxon>Bacillati</taxon>
        <taxon>Actinomycetota</taxon>
        <taxon>Actinomycetes</taxon>
        <taxon>Mycobacteriales</taxon>
        <taxon>Mycobacteriaceae</taxon>
        <taxon>Mycolicibacterium</taxon>
    </lineage>
</organism>
<dbReference type="GO" id="GO:0004174">
    <property type="term" value="F:electron-transferring-flavoprotein dehydrogenase activity"/>
    <property type="evidence" value="ECO:0007669"/>
    <property type="project" value="TreeGrafter"/>
</dbReference>
<evidence type="ECO:0000313" key="7">
    <source>
        <dbReference type="Proteomes" id="UP000315759"/>
    </source>
</evidence>
<keyword evidence="2" id="KW-0285">Flavoprotein</keyword>
<dbReference type="PRINTS" id="PR00368">
    <property type="entry name" value="FADPNR"/>
</dbReference>
<dbReference type="PANTHER" id="PTHR43735:SF3">
    <property type="entry name" value="FERROPTOSIS SUPPRESSOR PROTEIN 1"/>
    <property type="match status" value="1"/>
</dbReference>
<dbReference type="InterPro" id="IPR036188">
    <property type="entry name" value="FAD/NAD-bd_sf"/>
</dbReference>
<comment type="similarity">
    <text evidence="1">Belongs to the FAD-dependent oxidoreductase family.</text>
</comment>
<dbReference type="PRINTS" id="PR00469">
    <property type="entry name" value="PNDRDTASEII"/>
</dbReference>
<dbReference type="GO" id="GO:0005737">
    <property type="term" value="C:cytoplasm"/>
    <property type="evidence" value="ECO:0007669"/>
    <property type="project" value="TreeGrafter"/>
</dbReference>